<dbReference type="OrthoDB" id="270970at2759"/>
<dbReference type="EMBL" id="QXFU01003956">
    <property type="protein sequence ID" value="KAE8971629.1"/>
    <property type="molecule type" value="Genomic_DNA"/>
</dbReference>
<dbReference type="Proteomes" id="UP000429607">
    <property type="component" value="Unassembled WGS sequence"/>
</dbReference>
<name>A0A6A3HRS2_9STRA</name>
<gene>
    <name evidence="1" type="ORF">PR001_g27006</name>
    <name evidence="2" type="ORF">PR002_g26764</name>
</gene>
<evidence type="ECO:0000313" key="2">
    <source>
        <dbReference type="EMBL" id="KAE8971629.1"/>
    </source>
</evidence>
<evidence type="ECO:0000313" key="3">
    <source>
        <dbReference type="Proteomes" id="UP000429607"/>
    </source>
</evidence>
<comment type="caution">
    <text evidence="1">The sequence shown here is derived from an EMBL/GenBank/DDBJ whole genome shotgun (WGS) entry which is preliminary data.</text>
</comment>
<accession>A0A6A3HRS2</accession>
<dbReference type="EMBL" id="QXFV01004199">
    <property type="protein sequence ID" value="KAE8971074.1"/>
    <property type="molecule type" value="Genomic_DNA"/>
</dbReference>
<organism evidence="1 3">
    <name type="scientific">Phytophthora rubi</name>
    <dbReference type="NCBI Taxonomy" id="129364"/>
    <lineage>
        <taxon>Eukaryota</taxon>
        <taxon>Sar</taxon>
        <taxon>Stramenopiles</taxon>
        <taxon>Oomycota</taxon>
        <taxon>Peronosporomycetes</taxon>
        <taxon>Peronosporales</taxon>
        <taxon>Peronosporaceae</taxon>
        <taxon>Phytophthora</taxon>
    </lineage>
</organism>
<proteinExistence type="predicted"/>
<dbReference type="AlphaFoldDB" id="A0A6A3HRS2"/>
<evidence type="ECO:0000313" key="1">
    <source>
        <dbReference type="EMBL" id="KAE8971074.1"/>
    </source>
</evidence>
<sequence length="150" mass="16567">MATRRLCSALFWTTGVTVSVRDRLPLKMHFLDQLRDKGVADQHTGAELEAKAALLYTKANDQGLFETGPAGVELELGAEDAGLAELLVDQEDETAEEANARTKALIRREEGETGCVFDEILFFNFPNVGRHELREASIYLGLPQGESDQE</sequence>
<reference evidence="3 4" key="1">
    <citation type="submission" date="2018-09" db="EMBL/GenBank/DDBJ databases">
        <title>Genomic investigation of the strawberry pathogen Phytophthora fragariae indicates pathogenicity is determined by transcriptional variation in three key races.</title>
        <authorList>
            <person name="Adams T.M."/>
            <person name="Armitage A.D."/>
            <person name="Sobczyk M.K."/>
            <person name="Bates H.J."/>
            <person name="Dunwell J.M."/>
            <person name="Nellist C.F."/>
            <person name="Harrison R.J."/>
        </authorList>
    </citation>
    <scope>NUCLEOTIDE SEQUENCE [LARGE SCALE GENOMIC DNA]</scope>
    <source>
        <strain evidence="1 3">SCRP249</strain>
        <strain evidence="2 4">SCRP324</strain>
    </source>
</reference>
<evidence type="ECO:0000313" key="4">
    <source>
        <dbReference type="Proteomes" id="UP000435112"/>
    </source>
</evidence>
<protein>
    <submittedName>
        <fullName evidence="1">Uncharacterized protein</fullName>
    </submittedName>
</protein>
<dbReference type="Proteomes" id="UP000435112">
    <property type="component" value="Unassembled WGS sequence"/>
</dbReference>